<dbReference type="InterPro" id="IPR002575">
    <property type="entry name" value="Aminoglycoside_PTrfase"/>
</dbReference>
<dbReference type="PANTHER" id="PTHR21064:SF6">
    <property type="entry name" value="AMINOGLYCOSIDE PHOSPHOTRANSFERASE DOMAIN-CONTAINING PROTEIN"/>
    <property type="match status" value="1"/>
</dbReference>
<accession>A0ABQ5WB12</accession>
<name>A0ABQ5WB12_9HYPH</name>
<organism evidence="3 4">
    <name type="scientific">Devosia nitrariae</name>
    <dbReference type="NCBI Taxonomy" id="2071872"/>
    <lineage>
        <taxon>Bacteria</taxon>
        <taxon>Pseudomonadati</taxon>
        <taxon>Pseudomonadota</taxon>
        <taxon>Alphaproteobacteria</taxon>
        <taxon>Hyphomicrobiales</taxon>
        <taxon>Devosiaceae</taxon>
        <taxon>Devosia</taxon>
    </lineage>
</organism>
<dbReference type="Pfam" id="PF01636">
    <property type="entry name" value="APH"/>
    <property type="match status" value="1"/>
</dbReference>
<evidence type="ECO:0000256" key="1">
    <source>
        <dbReference type="ARBA" id="ARBA00038240"/>
    </source>
</evidence>
<dbReference type="Proteomes" id="UP001156691">
    <property type="component" value="Unassembled WGS sequence"/>
</dbReference>
<dbReference type="SUPFAM" id="SSF56112">
    <property type="entry name" value="Protein kinase-like (PK-like)"/>
    <property type="match status" value="1"/>
</dbReference>
<dbReference type="Gene3D" id="3.90.1200.10">
    <property type="match status" value="1"/>
</dbReference>
<evidence type="ECO:0000259" key="2">
    <source>
        <dbReference type="Pfam" id="PF01636"/>
    </source>
</evidence>
<protein>
    <recommendedName>
        <fullName evidence="2">Aminoglycoside phosphotransferase domain-containing protein</fullName>
    </recommendedName>
</protein>
<dbReference type="InterPro" id="IPR011009">
    <property type="entry name" value="Kinase-like_dom_sf"/>
</dbReference>
<dbReference type="EMBL" id="BSNS01000023">
    <property type="protein sequence ID" value="GLQ57246.1"/>
    <property type="molecule type" value="Genomic_DNA"/>
</dbReference>
<dbReference type="InterPro" id="IPR050249">
    <property type="entry name" value="Pseudomonas-type_ThrB"/>
</dbReference>
<keyword evidence="4" id="KW-1185">Reference proteome</keyword>
<evidence type="ECO:0000313" key="4">
    <source>
        <dbReference type="Proteomes" id="UP001156691"/>
    </source>
</evidence>
<evidence type="ECO:0000313" key="3">
    <source>
        <dbReference type="EMBL" id="GLQ57246.1"/>
    </source>
</evidence>
<sequence length="229" mass="26063">MPAIIKNRAGEYAGTYRGKPYILIAFIEGEHGANPNARFDAEHAALVVETVARLHTTIQDYCPAYFSNREAFDVAYCWRQFQRKHQDLIETADGRWFKAELDGLVFPPDMPKGLCHADLNYGNFLFRDGEVVAVLDFDMSFYGFLIYDIASLIYWWAMPPEGGFRREATRFIVAEYEKHRSLSETERAHIIDALKLIVLLGISWGDRSEIAGEREKIELLNAAGADVFG</sequence>
<feature type="domain" description="Aminoglycoside phosphotransferase" evidence="2">
    <location>
        <begin position="13"/>
        <end position="171"/>
    </location>
</feature>
<comment type="caution">
    <text evidence="3">The sequence shown here is derived from an EMBL/GenBank/DDBJ whole genome shotgun (WGS) entry which is preliminary data.</text>
</comment>
<proteinExistence type="inferred from homology"/>
<comment type="similarity">
    <text evidence="1">Belongs to the pseudomonas-type ThrB family.</text>
</comment>
<gene>
    <name evidence="3" type="ORF">GCM10010862_45050</name>
</gene>
<reference evidence="4" key="1">
    <citation type="journal article" date="2019" name="Int. J. Syst. Evol. Microbiol.">
        <title>The Global Catalogue of Microorganisms (GCM) 10K type strain sequencing project: providing services to taxonomists for standard genome sequencing and annotation.</title>
        <authorList>
            <consortium name="The Broad Institute Genomics Platform"/>
            <consortium name="The Broad Institute Genome Sequencing Center for Infectious Disease"/>
            <person name="Wu L."/>
            <person name="Ma J."/>
        </authorList>
    </citation>
    <scope>NUCLEOTIDE SEQUENCE [LARGE SCALE GENOMIC DNA]</scope>
    <source>
        <strain evidence="4">NBRC 112416</strain>
    </source>
</reference>
<dbReference type="PANTHER" id="PTHR21064">
    <property type="entry name" value="AMINOGLYCOSIDE PHOSPHOTRANSFERASE DOMAIN-CONTAINING PROTEIN-RELATED"/>
    <property type="match status" value="1"/>
</dbReference>